<dbReference type="InterPro" id="IPR032821">
    <property type="entry name" value="PKS_assoc"/>
</dbReference>
<dbReference type="PROSITE" id="PS52019">
    <property type="entry name" value="PKS_MFAS_DH"/>
    <property type="match status" value="1"/>
</dbReference>
<evidence type="ECO:0000256" key="3">
    <source>
        <dbReference type="ARBA" id="ARBA00022553"/>
    </source>
</evidence>
<dbReference type="InterPro" id="IPR057326">
    <property type="entry name" value="KR_dom"/>
</dbReference>
<dbReference type="Pfam" id="PF14765">
    <property type="entry name" value="PS-DH"/>
    <property type="match status" value="1"/>
</dbReference>
<dbReference type="InterPro" id="IPR036291">
    <property type="entry name" value="NAD(P)-bd_dom_sf"/>
</dbReference>
<dbReference type="SMART" id="SM00822">
    <property type="entry name" value="PKS_KR"/>
    <property type="match status" value="1"/>
</dbReference>
<dbReference type="SUPFAM" id="SSF55048">
    <property type="entry name" value="Probable ACP-binding domain of malonyl-CoA ACP transacylase"/>
    <property type="match status" value="1"/>
</dbReference>
<dbReference type="Pfam" id="PF07993">
    <property type="entry name" value="NAD_binding_4"/>
    <property type="match status" value="2"/>
</dbReference>
<protein>
    <recommendedName>
        <fullName evidence="11">Carrier domain-containing protein</fullName>
    </recommendedName>
</protein>
<proteinExistence type="predicted"/>
<accession>A0A6A4HZK4</accession>
<dbReference type="InterPro" id="IPR006162">
    <property type="entry name" value="Ppantetheine_attach_site"/>
</dbReference>
<dbReference type="InterPro" id="IPR016036">
    <property type="entry name" value="Malonyl_transacylase_ACP-bd"/>
</dbReference>
<dbReference type="OrthoDB" id="329835at2759"/>
<dbReference type="InterPro" id="IPR013968">
    <property type="entry name" value="PKS_KR"/>
</dbReference>
<dbReference type="InterPro" id="IPR016039">
    <property type="entry name" value="Thiolase-like"/>
</dbReference>
<dbReference type="SUPFAM" id="SSF51735">
    <property type="entry name" value="NAD(P)-binding Rossmann-fold domains"/>
    <property type="match status" value="2"/>
</dbReference>
<dbReference type="Pfam" id="PF16197">
    <property type="entry name" value="KAsynt_C_assoc"/>
    <property type="match status" value="1"/>
</dbReference>
<evidence type="ECO:0008006" key="11">
    <source>
        <dbReference type="Google" id="ProtNLM"/>
    </source>
</evidence>
<feature type="active site" description="Proton donor; for dehydratase activity" evidence="6">
    <location>
        <position position="787"/>
    </location>
</feature>
<dbReference type="PANTHER" id="PTHR43775:SF37">
    <property type="entry name" value="SI:DKEY-61P9.11"/>
    <property type="match status" value="1"/>
</dbReference>
<dbReference type="Gene3D" id="3.40.366.10">
    <property type="entry name" value="Malonyl-Coenzyme A Acyl Carrier Protein, domain 2"/>
    <property type="match status" value="1"/>
</dbReference>
<dbReference type="Gene3D" id="3.10.129.110">
    <property type="entry name" value="Polyketide synthase dehydratase"/>
    <property type="match status" value="1"/>
</dbReference>
<evidence type="ECO:0000313" key="9">
    <source>
        <dbReference type="EMBL" id="KAE9402035.1"/>
    </source>
</evidence>
<dbReference type="PROSITE" id="PS00012">
    <property type="entry name" value="PHOSPHOPANTETHEINE"/>
    <property type="match status" value="1"/>
</dbReference>
<dbReference type="InterPro" id="IPR020841">
    <property type="entry name" value="PKS_Beta-ketoAc_synthase_dom"/>
</dbReference>
<dbReference type="PROSITE" id="PS52004">
    <property type="entry name" value="KS3_2"/>
    <property type="match status" value="1"/>
</dbReference>
<feature type="region of interest" description="N-terminal hotdog fold" evidence="6">
    <location>
        <begin position="599"/>
        <end position="714"/>
    </location>
</feature>
<keyword evidence="3" id="KW-0597">Phosphoprotein</keyword>
<dbReference type="InterPro" id="IPR042104">
    <property type="entry name" value="PKS_dehydratase_sf"/>
</dbReference>
<dbReference type="Gene3D" id="1.10.1200.10">
    <property type="entry name" value="ACP-like"/>
    <property type="match status" value="1"/>
</dbReference>
<keyword evidence="4" id="KW-0808">Transferase</keyword>
<dbReference type="InterPro" id="IPR049552">
    <property type="entry name" value="PKS_DH_N"/>
</dbReference>
<evidence type="ECO:0000256" key="4">
    <source>
        <dbReference type="ARBA" id="ARBA00022679"/>
    </source>
</evidence>
<dbReference type="InterPro" id="IPR020807">
    <property type="entry name" value="PKS_DH"/>
</dbReference>
<dbReference type="Pfam" id="PF00550">
    <property type="entry name" value="PP-binding"/>
    <property type="match status" value="1"/>
</dbReference>
<dbReference type="InterPro" id="IPR036736">
    <property type="entry name" value="ACP-like_sf"/>
</dbReference>
<feature type="domain" description="Ketosynthase family 3 (KS3)" evidence="7">
    <location>
        <begin position="1"/>
        <end position="136"/>
    </location>
</feature>
<dbReference type="InterPro" id="IPR013120">
    <property type="entry name" value="FAR_NAD-bd"/>
</dbReference>
<sequence length="2011" mass="220591">MIEAFSQAGRSPSEVDFIELHATGTAKGDPTEVNWVGEEFFRDGELLVGSVKGNIGHTEITSFLVSLSKVLSTLEYQFIPPNVNLSTLNPAIHWNKYNISVPLEPTPLPRRNFKANLIAMTSSGIGGSNGHLVLEKPLIEANSTHSTIVSGPFLLMAGGLSLRSTLAVAGSIRGDNTVKNAADASIMSLLLGRRVKQMTWRSFSVVDALDDIPSSSFCHPRHCNRLKPSLLFVFSGQGPQHIDMGRKLFETYPVFRDSVLEMDSVHVTVTGKSLITDFGLFGGSDTKVALPEPWPISLILPSIAVFQMALFDLLLSLGLTPDIMLGHSAGETSLFYASGAGPKAMAVELAIIRGQTFSSIEQLGGTMAAMSCSPERAQGIISKVRKCYPDRVLEIACYNSPDAVALAGHVDAVDFSLELAGHLGIFGRKIRTSVPVHSSMMESCHDEYVARLENLFDRYPGDHTPKIPVYSTFTAQLISQSITSQYFWQNTRGQVQFTQTIELICNSTKSFTAVEISPHPVLASYLSSMSRENSVLHTLHRPKHSQASMEHKDILRLCGNILLAGHNCIDFNALTRTTTRTRISMPHYPFQKKRFPLYPDTPGAARQTESRRGPLNHSNLRINAKTHPILGEHIIRGEPIMPAAGFMEMAAEFGATSILDITMHSILPLSSDTPFRIEVALENSRWTVHSLSKVQAHSKRLHASGYISKETPKPYPSLDINFIRSRCDKHISSNFYDKLAYFSAYGPHMQRVTNMYYNSKECLLSLRGSDATLQQDGAYILHPAILDSCIQVCGQRSFHGNFCPNSYYLPAHLDALVIHGQIKPHYFPAHLYAYIILEHWSLAKMIYDITLTDDLGKPLVTLHGMTTERHSIHPILPVSFPLELASYLISAGPKCISTSGRFLVVSRLADNFSSPALGSNFSLVFSNSSYTVFEMEIPACSCPLPFSSDTAFIMQYICGQEEDIQWEFSGLNPSQELNIWLIAVEGPNGEALWGFARALRQEYLLWTIYAVVLPFPLSDAEQLKWLGSLPYSATQELDITFNSDGSAAVPRLLPLITRRENKELLIPSNPKDSRHIGISIFSHFPVREVTGFIASVVEPNGATILKGSTIASLHIGPIQESMVVDIASIAHVPAELQSHVSATALMGSTIAVIALGVNAFKTAHPVSCSILVTHADTIVGRQICRVYAHIGLTVAEMPASAHLLDLGCQGYRKFDLVVSGYDDDLYNTFLNSLLRPKSGRLFSWNEDFCSLHTTLLQFPYIMEDVICVAMSLPGFNSIGMDMNDIKTIPAPPRVKSSDGSPTFDSEGVYILHGGIGSLGAHIALFMYEHGARHIILTSRSGSTKDLFVSRMVCFLKSLDDLDIQLVAVDGTSAKDMKDFISKISGPIRGCILLTAVLRDRIFPSLTESDFKEVFAAKTGVFYVLEQFLELETLDFVVGFSSVSGLTGWQGQANYAAANTALEGALSSLKTGFSFVCPAISDSSLMQYGDDGLDLGRRELLEWSFTSQNMIQWFSDAMYRFQHGQQFRVYVPSLNWEVLNQSRRGATILAQHLVPSSKAREVVATDDFEQMASIVKKVLDIPSDDFSAEIPFTSYGIDSLSALQLSFSLRSFIEVSQIQLLGDLCLNGIYSRFLGSKSQANTAFDKVVKSTISPASRLQETLTRMLDMLPRKSISNLKALSSETANVVLLTGSTGGLGCAILAQLLSDISITHVFALVQKRSHSAPISRQADALIANGYSKSLLDSSKVTVIEGNLNLPSFGLDADVFIQVQNSVTHIIHNGRDGAILLEEPLVDPGQAISTGYAESKWVAEQIVHTAHRLSGVNTRVLRVGLLCGSANGVWDTSHWFPSLVQSSDYVGCLPDGDTLVSWLPMEMAAAAIVDLRDLPSAVVNIVHPSPIKWGTLMGELAEYLHVPLIPYVEWFGCLEGISREQAASSKTSSAEGAIKLLDMFREGVKPHSSFESMGLLPTASFTKALDASPTLKRAQQKHLGRSIIQAWVDKWRMKGFLRPI</sequence>
<dbReference type="InterPro" id="IPR014031">
    <property type="entry name" value="Ketoacyl_synth_C"/>
</dbReference>
<dbReference type="SMART" id="SM00827">
    <property type="entry name" value="PKS_AT"/>
    <property type="match status" value="1"/>
</dbReference>
<organism evidence="9 10">
    <name type="scientific">Gymnopus androsaceus JB14</name>
    <dbReference type="NCBI Taxonomy" id="1447944"/>
    <lineage>
        <taxon>Eukaryota</taxon>
        <taxon>Fungi</taxon>
        <taxon>Dikarya</taxon>
        <taxon>Basidiomycota</taxon>
        <taxon>Agaricomycotina</taxon>
        <taxon>Agaricomycetes</taxon>
        <taxon>Agaricomycetidae</taxon>
        <taxon>Agaricales</taxon>
        <taxon>Marasmiineae</taxon>
        <taxon>Omphalotaceae</taxon>
        <taxon>Gymnopus</taxon>
    </lineage>
</organism>
<dbReference type="InterPro" id="IPR009081">
    <property type="entry name" value="PP-bd_ACP"/>
</dbReference>
<dbReference type="Pfam" id="PF21089">
    <property type="entry name" value="PKS_DH_N"/>
    <property type="match status" value="1"/>
</dbReference>
<evidence type="ECO:0000313" key="10">
    <source>
        <dbReference type="Proteomes" id="UP000799118"/>
    </source>
</evidence>
<dbReference type="PANTHER" id="PTHR43775">
    <property type="entry name" value="FATTY ACID SYNTHASE"/>
    <property type="match status" value="1"/>
</dbReference>
<evidence type="ECO:0000256" key="2">
    <source>
        <dbReference type="ARBA" id="ARBA00022450"/>
    </source>
</evidence>
<dbReference type="SUPFAM" id="SSF53901">
    <property type="entry name" value="Thiolase-like"/>
    <property type="match status" value="1"/>
</dbReference>
<keyword evidence="2" id="KW-0596">Phosphopantetheine</keyword>
<dbReference type="Pfam" id="PF08659">
    <property type="entry name" value="KR"/>
    <property type="match status" value="1"/>
</dbReference>
<feature type="region of interest" description="C-terminal hotdog fold" evidence="6">
    <location>
        <begin position="727"/>
        <end position="876"/>
    </location>
</feature>
<evidence type="ECO:0000256" key="6">
    <source>
        <dbReference type="PROSITE-ProRule" id="PRU01363"/>
    </source>
</evidence>
<dbReference type="SUPFAM" id="SSF52151">
    <property type="entry name" value="FabD/lysophospholipase-like"/>
    <property type="match status" value="1"/>
</dbReference>
<feature type="domain" description="PKS/mFAS DH" evidence="8">
    <location>
        <begin position="599"/>
        <end position="876"/>
    </location>
</feature>
<evidence type="ECO:0000256" key="1">
    <source>
        <dbReference type="ARBA" id="ARBA00005179"/>
    </source>
</evidence>
<dbReference type="InterPro" id="IPR049551">
    <property type="entry name" value="PKS_DH_C"/>
</dbReference>
<dbReference type="InterPro" id="IPR016035">
    <property type="entry name" value="Acyl_Trfase/lysoPLipase"/>
</dbReference>
<evidence type="ECO:0000256" key="5">
    <source>
        <dbReference type="ARBA" id="ARBA00023268"/>
    </source>
</evidence>
<dbReference type="Gene3D" id="3.40.47.10">
    <property type="match status" value="1"/>
</dbReference>
<dbReference type="GO" id="GO:0006633">
    <property type="term" value="P:fatty acid biosynthetic process"/>
    <property type="evidence" value="ECO:0007669"/>
    <property type="project" value="TreeGrafter"/>
</dbReference>
<dbReference type="EMBL" id="ML769439">
    <property type="protein sequence ID" value="KAE9402035.1"/>
    <property type="molecule type" value="Genomic_DNA"/>
</dbReference>
<comment type="pathway">
    <text evidence="1">Secondary metabolite biosynthesis.</text>
</comment>
<evidence type="ECO:0000259" key="7">
    <source>
        <dbReference type="PROSITE" id="PS52004"/>
    </source>
</evidence>
<dbReference type="GO" id="GO:0044550">
    <property type="term" value="P:secondary metabolite biosynthetic process"/>
    <property type="evidence" value="ECO:0007669"/>
    <property type="project" value="UniProtKB-ARBA"/>
</dbReference>
<dbReference type="SMART" id="SM00826">
    <property type="entry name" value="PKS_DH"/>
    <property type="match status" value="1"/>
</dbReference>
<name>A0A6A4HZK4_9AGAR</name>
<dbReference type="SUPFAM" id="SSF47336">
    <property type="entry name" value="ACP-like"/>
    <property type="match status" value="1"/>
</dbReference>
<keyword evidence="5" id="KW-0511">Multifunctional enzyme</keyword>
<dbReference type="InterPro" id="IPR050091">
    <property type="entry name" value="PKS_NRPS_Biosynth_Enz"/>
</dbReference>
<dbReference type="Proteomes" id="UP000799118">
    <property type="component" value="Unassembled WGS sequence"/>
</dbReference>
<reference evidence="9" key="1">
    <citation type="journal article" date="2019" name="Environ. Microbiol.">
        <title>Fungal ecological strategies reflected in gene transcription - a case study of two litter decomposers.</title>
        <authorList>
            <person name="Barbi F."/>
            <person name="Kohler A."/>
            <person name="Barry K."/>
            <person name="Baskaran P."/>
            <person name="Daum C."/>
            <person name="Fauchery L."/>
            <person name="Ihrmark K."/>
            <person name="Kuo A."/>
            <person name="LaButti K."/>
            <person name="Lipzen A."/>
            <person name="Morin E."/>
            <person name="Grigoriev I.V."/>
            <person name="Henrissat B."/>
            <person name="Lindahl B."/>
            <person name="Martin F."/>
        </authorList>
    </citation>
    <scope>NUCLEOTIDE SEQUENCE</scope>
    <source>
        <strain evidence="9">JB14</strain>
    </source>
</reference>
<dbReference type="InterPro" id="IPR049900">
    <property type="entry name" value="PKS_mFAS_DH"/>
</dbReference>
<evidence type="ECO:0000259" key="8">
    <source>
        <dbReference type="PROSITE" id="PS52019"/>
    </source>
</evidence>
<dbReference type="Gene3D" id="3.40.50.720">
    <property type="entry name" value="NAD(P)-binding Rossmann-like Domain"/>
    <property type="match status" value="3"/>
</dbReference>
<dbReference type="Pfam" id="PF00698">
    <property type="entry name" value="Acyl_transf_1"/>
    <property type="match status" value="1"/>
</dbReference>
<dbReference type="InterPro" id="IPR014043">
    <property type="entry name" value="Acyl_transferase_dom"/>
</dbReference>
<dbReference type="Pfam" id="PF02801">
    <property type="entry name" value="Ketoacyl-synt_C"/>
    <property type="match status" value="1"/>
</dbReference>
<feature type="active site" description="Proton acceptor; for dehydratase activity" evidence="6">
    <location>
        <position position="633"/>
    </location>
</feature>
<dbReference type="InterPro" id="IPR001227">
    <property type="entry name" value="Ac_transferase_dom_sf"/>
</dbReference>
<keyword evidence="10" id="KW-1185">Reference proteome</keyword>
<dbReference type="GO" id="GO:0004312">
    <property type="term" value="F:fatty acid synthase activity"/>
    <property type="evidence" value="ECO:0007669"/>
    <property type="project" value="TreeGrafter"/>
</dbReference>
<gene>
    <name evidence="9" type="ORF">BT96DRAFT_879885</name>
</gene>